<dbReference type="PROSITE" id="PS50020">
    <property type="entry name" value="WW_DOMAIN_2"/>
    <property type="match status" value="1"/>
</dbReference>
<dbReference type="InterPro" id="IPR021150">
    <property type="entry name" value="Ubiq_cyt_c_chap"/>
</dbReference>
<proteinExistence type="inferred from homology"/>
<accession>A0A024GN83</accession>
<dbReference type="SUPFAM" id="SSF51045">
    <property type="entry name" value="WW domain"/>
    <property type="match status" value="1"/>
</dbReference>
<evidence type="ECO:0000256" key="1">
    <source>
        <dbReference type="ARBA" id="ARBA00006407"/>
    </source>
</evidence>
<protein>
    <recommendedName>
        <fullName evidence="2">WW domain-containing protein</fullName>
    </recommendedName>
</protein>
<dbReference type="EMBL" id="CAIX01000212">
    <property type="protein sequence ID" value="CCI48248.1"/>
    <property type="molecule type" value="Genomic_DNA"/>
</dbReference>
<dbReference type="Pfam" id="PF03981">
    <property type="entry name" value="Ubiq_cyt_C_chap"/>
    <property type="match status" value="1"/>
</dbReference>
<organism evidence="3 4">
    <name type="scientific">Albugo candida</name>
    <dbReference type="NCBI Taxonomy" id="65357"/>
    <lineage>
        <taxon>Eukaryota</taxon>
        <taxon>Sar</taxon>
        <taxon>Stramenopiles</taxon>
        <taxon>Oomycota</taxon>
        <taxon>Peronosporomycetes</taxon>
        <taxon>Albuginales</taxon>
        <taxon>Albuginaceae</taxon>
        <taxon>Albugo</taxon>
    </lineage>
</organism>
<evidence type="ECO:0000313" key="4">
    <source>
        <dbReference type="Proteomes" id="UP000053237"/>
    </source>
</evidence>
<name>A0A024GN83_9STRA</name>
<dbReference type="GO" id="GO:0034551">
    <property type="term" value="P:mitochondrial respiratory chain complex III assembly"/>
    <property type="evidence" value="ECO:0007669"/>
    <property type="project" value="TreeGrafter"/>
</dbReference>
<dbReference type="Proteomes" id="UP000053237">
    <property type="component" value="Unassembled WGS sequence"/>
</dbReference>
<dbReference type="GO" id="GO:0005739">
    <property type="term" value="C:mitochondrion"/>
    <property type="evidence" value="ECO:0007669"/>
    <property type="project" value="TreeGrafter"/>
</dbReference>
<feature type="domain" description="WW" evidence="2">
    <location>
        <begin position="272"/>
        <end position="299"/>
    </location>
</feature>
<gene>
    <name evidence="3" type="ORF">BN9_093210</name>
</gene>
<dbReference type="PANTHER" id="PTHR12184">
    <property type="entry name" value="UBIQUINOL-CYTOCHROME C REDUCTASE COMPLEX ASSEMBLY FACTOR 1 FAMILY MEMBER"/>
    <property type="match status" value="1"/>
</dbReference>
<dbReference type="STRING" id="65357.A0A024GN83"/>
<dbReference type="InParanoid" id="A0A024GN83"/>
<reference evidence="3 4" key="1">
    <citation type="submission" date="2012-05" db="EMBL/GenBank/DDBJ databases">
        <title>Recombination and specialization in a pathogen metapopulation.</title>
        <authorList>
            <person name="Gardiner A."/>
            <person name="Kemen E."/>
            <person name="Schultz-Larsen T."/>
            <person name="MacLean D."/>
            <person name="Van Oosterhout C."/>
            <person name="Jones J.D.G."/>
        </authorList>
    </citation>
    <scope>NUCLEOTIDE SEQUENCE [LARGE SCALE GENOMIC DNA]</scope>
    <source>
        <strain evidence="3 4">Ac Nc2</strain>
    </source>
</reference>
<keyword evidence="4" id="KW-1185">Reference proteome</keyword>
<sequence>MLAQVKCTRNLLCSNWQSNGQLTMQIAGFSSRIDHAITQIPPPSPGRGILGRAANFDIRKSKNGIKSWNWLFNLLGYNNNDDKLYRESVKLLQSCVNQSAVPNLYHAIRLRPDFRGQQALLMAHVWLVHRRLGKQGEAGRVLQEGVFDRLWEETVSRIRHQKVSELTVNKYLKQVQQVCFNACIAYDTGLERSKDDFNTAIRCHLLAEDDLHVPDEQYVQMTSTYLWQNMKMLDKLDERYLMKGVIPWDHVPDIAGFKQLDVVLIGQKFGNWRTALDNCGKMYYWHSESRLSAWELPAKDTMAQ</sequence>
<dbReference type="PANTHER" id="PTHR12184:SF1">
    <property type="entry name" value="UBIQUINOL-CYTOCHROME-C REDUCTASE COMPLEX ASSEMBLY FACTOR 1"/>
    <property type="match status" value="1"/>
</dbReference>
<dbReference type="OrthoDB" id="10253878at2759"/>
<dbReference type="InterPro" id="IPR007129">
    <property type="entry name" value="Ubiqinol_cyt_c_chaperone_CPB3"/>
</dbReference>
<evidence type="ECO:0000313" key="3">
    <source>
        <dbReference type="EMBL" id="CCI48248.1"/>
    </source>
</evidence>
<comment type="similarity">
    <text evidence="1">Belongs to the CBP3 family.</text>
</comment>
<evidence type="ECO:0000259" key="2">
    <source>
        <dbReference type="PROSITE" id="PS50020"/>
    </source>
</evidence>
<dbReference type="InterPro" id="IPR001202">
    <property type="entry name" value="WW_dom"/>
</dbReference>
<comment type="caution">
    <text evidence="3">The sequence shown here is derived from an EMBL/GenBank/DDBJ whole genome shotgun (WGS) entry which is preliminary data.</text>
</comment>
<dbReference type="AlphaFoldDB" id="A0A024GN83"/>
<dbReference type="InterPro" id="IPR036020">
    <property type="entry name" value="WW_dom_sf"/>
</dbReference>